<protein>
    <submittedName>
        <fullName evidence="1">Uncharacterized protein</fullName>
    </submittedName>
</protein>
<dbReference type="EMBL" id="BLAD01000068">
    <property type="protein sequence ID" value="GES03410.1"/>
    <property type="molecule type" value="Genomic_DNA"/>
</dbReference>
<sequence length="260" mass="29879">MDAPFHPEGRHAGSDYNQHYIDLEPPDGEQEAFLRRARQIMGLDPETGPGPASDLLARVNSDRASSSREDHMTTDPHELERHCVHFVRTWGEAVLQQVDRLRTIRTKFHRDGRNYERLEEWSPTQEDLDRNFRELWAEEHTLVWAAYQLERWNRRLVKVRGGSAPVPDVVLANVRNTLEHLDDADFDDGDAVPGARSRSLQKLPNGRLVISAGSDLAFGLIDPDELERRALSLIGMIEDDLERAAVDRYLDMLEDERRGR</sequence>
<keyword evidence="2" id="KW-1185">Reference proteome</keyword>
<evidence type="ECO:0000313" key="1">
    <source>
        <dbReference type="EMBL" id="GES03410.1"/>
    </source>
</evidence>
<dbReference type="AlphaFoldDB" id="A0A5M3W581"/>
<gene>
    <name evidence="1" type="ORF">Acor_54760</name>
</gene>
<dbReference type="RefSeq" id="WP_174876201.1">
    <property type="nucleotide sequence ID" value="NZ_BAAABN010000068.1"/>
</dbReference>
<name>A0A5M3W581_9ACTN</name>
<organism evidence="1 2">
    <name type="scientific">Acrocarpospora corrugata</name>
    <dbReference type="NCBI Taxonomy" id="35763"/>
    <lineage>
        <taxon>Bacteria</taxon>
        <taxon>Bacillati</taxon>
        <taxon>Actinomycetota</taxon>
        <taxon>Actinomycetes</taxon>
        <taxon>Streptosporangiales</taxon>
        <taxon>Streptosporangiaceae</taxon>
        <taxon>Acrocarpospora</taxon>
    </lineage>
</organism>
<proteinExistence type="predicted"/>
<reference evidence="1 2" key="1">
    <citation type="submission" date="2019-10" db="EMBL/GenBank/DDBJ databases">
        <title>Whole genome shotgun sequence of Acrocarpospora corrugata NBRC 13972.</title>
        <authorList>
            <person name="Ichikawa N."/>
            <person name="Kimura A."/>
            <person name="Kitahashi Y."/>
            <person name="Komaki H."/>
            <person name="Oguchi A."/>
        </authorList>
    </citation>
    <scope>NUCLEOTIDE SEQUENCE [LARGE SCALE GENOMIC DNA]</scope>
    <source>
        <strain evidence="1 2">NBRC 13972</strain>
    </source>
</reference>
<dbReference type="Proteomes" id="UP000334990">
    <property type="component" value="Unassembled WGS sequence"/>
</dbReference>
<evidence type="ECO:0000313" key="2">
    <source>
        <dbReference type="Proteomes" id="UP000334990"/>
    </source>
</evidence>
<comment type="caution">
    <text evidence="1">The sequence shown here is derived from an EMBL/GenBank/DDBJ whole genome shotgun (WGS) entry which is preliminary data.</text>
</comment>
<accession>A0A5M3W581</accession>